<dbReference type="PANTHER" id="PTHR32309">
    <property type="entry name" value="TYROSINE-PROTEIN KINASE"/>
    <property type="match status" value="1"/>
</dbReference>
<evidence type="ECO:0000259" key="19">
    <source>
        <dbReference type="Pfam" id="PF13614"/>
    </source>
</evidence>
<keyword evidence="24" id="KW-1185">Reference proteome</keyword>
<dbReference type="OrthoDB" id="9812433at2"/>
<dbReference type="Proteomes" id="UP000029074">
    <property type="component" value="Unassembled WGS sequence"/>
</dbReference>
<accession>D1NRS1</accession>
<dbReference type="Pfam" id="PF02706">
    <property type="entry name" value="Wzz"/>
    <property type="match status" value="1"/>
</dbReference>
<proteinExistence type="inferred from homology"/>
<dbReference type="SUPFAM" id="SSF52540">
    <property type="entry name" value="P-loop containing nucleoside triphosphate hydrolases"/>
    <property type="match status" value="1"/>
</dbReference>
<evidence type="ECO:0000256" key="12">
    <source>
        <dbReference type="ARBA" id="ARBA00022840"/>
    </source>
</evidence>
<evidence type="ECO:0000256" key="9">
    <source>
        <dbReference type="ARBA" id="ARBA00022692"/>
    </source>
</evidence>
<evidence type="ECO:0000256" key="14">
    <source>
        <dbReference type="ARBA" id="ARBA00023136"/>
    </source>
</evidence>
<comment type="similarity">
    <text evidence="2">Belongs to the CpsC/CapA family.</text>
</comment>
<evidence type="ECO:0000256" key="15">
    <source>
        <dbReference type="ARBA" id="ARBA00023137"/>
    </source>
</evidence>
<keyword evidence="6" id="KW-1003">Cell membrane</keyword>
<evidence type="ECO:0000256" key="2">
    <source>
        <dbReference type="ARBA" id="ARBA00006683"/>
    </source>
</evidence>
<feature type="domain" description="Tyrosine-protein kinase G-rich" evidence="20">
    <location>
        <begin position="181"/>
        <end position="223"/>
    </location>
</feature>
<evidence type="ECO:0000256" key="3">
    <source>
        <dbReference type="ARBA" id="ARBA00007316"/>
    </source>
</evidence>
<keyword evidence="10" id="KW-0547">Nucleotide-binding</keyword>
<feature type="transmembrane region" description="Helical" evidence="17">
    <location>
        <begin position="36"/>
        <end position="56"/>
    </location>
</feature>
<evidence type="ECO:0000256" key="7">
    <source>
        <dbReference type="ARBA" id="ARBA00022519"/>
    </source>
</evidence>
<dbReference type="EMBL" id="ABXB03000001">
    <property type="protein sequence ID" value="EFA23910.1"/>
    <property type="molecule type" value="Genomic_DNA"/>
</dbReference>
<reference evidence="22 24" key="2">
    <citation type="submission" date="2014-03" db="EMBL/GenBank/DDBJ databases">
        <title>Genomics of Bifidobacteria.</title>
        <authorList>
            <person name="Ventura M."/>
            <person name="Milani C."/>
            <person name="Lugli G.A."/>
        </authorList>
    </citation>
    <scope>NUCLEOTIDE SEQUENCE [LARGE SCALE GENOMIC DNA]</scope>
    <source>
        <strain evidence="22 24">LMG 11596</strain>
    </source>
</reference>
<feature type="domain" description="AAA" evidence="19">
    <location>
        <begin position="290"/>
        <end position="410"/>
    </location>
</feature>
<dbReference type="CDD" id="cd05387">
    <property type="entry name" value="BY-kinase"/>
    <property type="match status" value="1"/>
</dbReference>
<evidence type="ECO:0000256" key="5">
    <source>
        <dbReference type="ARBA" id="ARBA00011903"/>
    </source>
</evidence>
<dbReference type="RefSeq" id="WP_006294436.1">
    <property type="nucleotide sequence ID" value="NZ_ABXB03000001.1"/>
</dbReference>
<evidence type="ECO:0000313" key="24">
    <source>
        <dbReference type="Proteomes" id="UP000029074"/>
    </source>
</evidence>
<evidence type="ECO:0000256" key="8">
    <source>
        <dbReference type="ARBA" id="ARBA00022679"/>
    </source>
</evidence>
<feature type="domain" description="Polysaccharide chain length determinant N-terminal" evidence="18">
    <location>
        <begin position="23"/>
        <end position="116"/>
    </location>
</feature>
<dbReference type="GO" id="GO:0005524">
    <property type="term" value="F:ATP binding"/>
    <property type="evidence" value="ECO:0007669"/>
    <property type="project" value="UniProtKB-KW"/>
</dbReference>
<evidence type="ECO:0000256" key="16">
    <source>
        <dbReference type="ARBA" id="ARBA00051245"/>
    </source>
</evidence>
<evidence type="ECO:0000313" key="22">
    <source>
        <dbReference type="EMBL" id="KFI59112.1"/>
    </source>
</evidence>
<reference evidence="21 23" key="1">
    <citation type="submission" date="2009-11" db="EMBL/GenBank/DDBJ databases">
        <authorList>
            <person name="Weinstock G."/>
            <person name="Sodergren E."/>
            <person name="Clifton S."/>
            <person name="Fulton L."/>
            <person name="Fulton B."/>
            <person name="Courtney L."/>
            <person name="Fronick C."/>
            <person name="Harrison M."/>
            <person name="Strong C."/>
            <person name="Farmer C."/>
            <person name="Delahaunty K."/>
            <person name="Markovic C."/>
            <person name="Hall O."/>
            <person name="Minx P."/>
            <person name="Tomlinson C."/>
            <person name="Mitreva M."/>
            <person name="Nelson J."/>
            <person name="Hou S."/>
            <person name="Wollam A."/>
            <person name="Pepin K.H."/>
            <person name="Johnson M."/>
            <person name="Bhonagiri V."/>
            <person name="Nash W.E."/>
            <person name="Warren W."/>
            <person name="Chinwalla A."/>
            <person name="Mardis E.R."/>
            <person name="Wilson R.K."/>
        </authorList>
    </citation>
    <scope>NUCLEOTIDE SEQUENCE [LARGE SCALE GENOMIC DNA]</scope>
    <source>
        <strain evidence="21 23">DSM 20093</strain>
    </source>
</reference>
<keyword evidence="13 17" id="KW-1133">Transmembrane helix</keyword>
<evidence type="ECO:0000259" key="18">
    <source>
        <dbReference type="Pfam" id="PF02706"/>
    </source>
</evidence>
<comment type="subcellular location">
    <subcellularLocation>
        <location evidence="1">Cell inner membrane</location>
        <topology evidence="1">Multi-pass membrane protein</topology>
    </subcellularLocation>
</comment>
<dbReference type="NCBIfam" id="TIGR01007">
    <property type="entry name" value="eps_fam"/>
    <property type="match status" value="1"/>
</dbReference>
<dbReference type="EC" id="2.7.10.2" evidence="5"/>
<keyword evidence="15" id="KW-0829">Tyrosine-protein kinase</keyword>
<evidence type="ECO:0000313" key="23">
    <source>
        <dbReference type="Proteomes" id="UP000003656"/>
    </source>
</evidence>
<evidence type="ECO:0000256" key="17">
    <source>
        <dbReference type="SAM" id="Phobius"/>
    </source>
</evidence>
<comment type="similarity">
    <text evidence="4">Belongs to the etk/wzc family.</text>
</comment>
<dbReference type="InterPro" id="IPR050445">
    <property type="entry name" value="Bact_polysacc_biosynth/exp"/>
</dbReference>
<evidence type="ECO:0000256" key="6">
    <source>
        <dbReference type="ARBA" id="ARBA00022475"/>
    </source>
</evidence>
<dbReference type="PANTHER" id="PTHR32309:SF13">
    <property type="entry name" value="FERRIC ENTEROBACTIN TRANSPORT PROTEIN FEPE"/>
    <property type="match status" value="1"/>
</dbReference>
<evidence type="ECO:0000259" key="20">
    <source>
        <dbReference type="Pfam" id="PF13807"/>
    </source>
</evidence>
<evidence type="ECO:0000256" key="1">
    <source>
        <dbReference type="ARBA" id="ARBA00004429"/>
    </source>
</evidence>
<evidence type="ECO:0000256" key="13">
    <source>
        <dbReference type="ARBA" id="ARBA00022989"/>
    </source>
</evidence>
<dbReference type="InterPro" id="IPR032807">
    <property type="entry name" value="GNVR"/>
</dbReference>
<dbReference type="eggNOG" id="COG0489">
    <property type="taxonomic scope" value="Bacteria"/>
</dbReference>
<dbReference type="STRING" id="561180.BIFGAL_03020"/>
<dbReference type="Gene3D" id="3.40.50.300">
    <property type="entry name" value="P-loop containing nucleotide triphosphate hydrolases"/>
    <property type="match status" value="1"/>
</dbReference>
<dbReference type="InterPro" id="IPR025669">
    <property type="entry name" value="AAA_dom"/>
</dbReference>
<dbReference type="InterPro" id="IPR003856">
    <property type="entry name" value="LPS_length_determ_N"/>
</dbReference>
<dbReference type="Pfam" id="PF13807">
    <property type="entry name" value="GNVR"/>
    <property type="match status" value="1"/>
</dbReference>
<keyword evidence="11 22" id="KW-0418">Kinase</keyword>
<dbReference type="GO" id="GO:0004715">
    <property type="term" value="F:non-membrane spanning protein tyrosine kinase activity"/>
    <property type="evidence" value="ECO:0007669"/>
    <property type="project" value="UniProtKB-EC"/>
</dbReference>
<comment type="caution">
    <text evidence="21">The sequence shown here is derived from an EMBL/GenBank/DDBJ whole genome shotgun (WGS) entry which is preliminary data.</text>
</comment>
<organism evidence="21 23">
    <name type="scientific">Bifidobacterium gallicum DSM 20093 = LMG 11596</name>
    <dbReference type="NCBI Taxonomy" id="561180"/>
    <lineage>
        <taxon>Bacteria</taxon>
        <taxon>Bacillati</taxon>
        <taxon>Actinomycetota</taxon>
        <taxon>Actinomycetes</taxon>
        <taxon>Bifidobacteriales</taxon>
        <taxon>Bifidobacteriaceae</taxon>
        <taxon>Bifidobacterium</taxon>
    </lineage>
</organism>
<keyword evidence="14 17" id="KW-0472">Membrane</keyword>
<keyword evidence="8 22" id="KW-0808">Transferase</keyword>
<keyword evidence="12" id="KW-0067">ATP-binding</keyword>
<sequence>MVSQTSNNVISTPTEGERQESNLTLAGLFHIIMKHVIAAIVTFVIIVACACFYLVLKAPVYSATAQTFATYSEDSATTDNNYSNLGNAASYINTQVKSYPALVATDVVLQPVINELHLNESVNALASTINAVNPANTAFINISVTSSDPQMAQIIANAVAQSFQEVVKGSLYTDGTVSPVKITIVKKATVPTAPSEPKKTLVLLVGIAGGLVAGIFAALLRDMFTRKIQDERELSEYLGAPTLGRIPEEDVIDGKSSVIISSPSSSVAESYRRICTNLSFVTPVYGTKSRLIVISSAGPGEGKTTTAANIATALVENGASVLLIDAGLRHPSVAHKLHIDGETGLAHVLSGQASVKDVIQPFWRPNLHVMPAGPKPPNPAQLLNSPLMRELLAQALHQYDFVVVDTAPMVVANDAALFAKQGGGLVVVARRGMTLKKQLVAMATEVKNLDVTVTGFVFNSAKNDKSSLAGSNYYYYYGSGDGSSEKRRKSNHKA</sequence>
<keyword evidence="7" id="KW-0997">Cell inner membrane</keyword>
<dbReference type="GO" id="GO:0005886">
    <property type="term" value="C:plasma membrane"/>
    <property type="evidence" value="ECO:0007669"/>
    <property type="project" value="UniProtKB-SubCell"/>
</dbReference>
<comment type="catalytic activity">
    <reaction evidence="16">
        <text>L-tyrosyl-[protein] + ATP = O-phospho-L-tyrosyl-[protein] + ADP + H(+)</text>
        <dbReference type="Rhea" id="RHEA:10596"/>
        <dbReference type="Rhea" id="RHEA-COMP:10136"/>
        <dbReference type="Rhea" id="RHEA-COMP:20101"/>
        <dbReference type="ChEBI" id="CHEBI:15378"/>
        <dbReference type="ChEBI" id="CHEBI:30616"/>
        <dbReference type="ChEBI" id="CHEBI:46858"/>
        <dbReference type="ChEBI" id="CHEBI:61978"/>
        <dbReference type="ChEBI" id="CHEBI:456216"/>
        <dbReference type="EC" id="2.7.10.2"/>
    </reaction>
</comment>
<dbReference type="eggNOG" id="COG3944">
    <property type="taxonomic scope" value="Bacteria"/>
</dbReference>
<evidence type="ECO:0000313" key="21">
    <source>
        <dbReference type="EMBL" id="EFA23910.1"/>
    </source>
</evidence>
<dbReference type="Proteomes" id="UP000003656">
    <property type="component" value="Unassembled WGS sequence"/>
</dbReference>
<protein>
    <recommendedName>
        <fullName evidence="5">non-specific protein-tyrosine kinase</fullName>
        <ecNumber evidence="5">2.7.10.2</ecNumber>
    </recommendedName>
</protein>
<dbReference type="InterPro" id="IPR005702">
    <property type="entry name" value="Wzc-like_C"/>
</dbReference>
<dbReference type="Pfam" id="PF13614">
    <property type="entry name" value="AAA_31"/>
    <property type="match status" value="1"/>
</dbReference>
<name>D1NRS1_9BIFI</name>
<dbReference type="EMBL" id="JGYW01000004">
    <property type="protein sequence ID" value="KFI59112.1"/>
    <property type="molecule type" value="Genomic_DNA"/>
</dbReference>
<comment type="similarity">
    <text evidence="3">Belongs to the CpsD/CapB family.</text>
</comment>
<feature type="transmembrane region" description="Helical" evidence="17">
    <location>
        <begin position="201"/>
        <end position="220"/>
    </location>
</feature>
<evidence type="ECO:0000256" key="4">
    <source>
        <dbReference type="ARBA" id="ARBA00008883"/>
    </source>
</evidence>
<gene>
    <name evidence="22" type="ORF">BGLCM_0698</name>
    <name evidence="21" type="ORF">BIFGAL_03020</name>
</gene>
<dbReference type="InterPro" id="IPR027417">
    <property type="entry name" value="P-loop_NTPase"/>
</dbReference>
<keyword evidence="9 17" id="KW-0812">Transmembrane</keyword>
<evidence type="ECO:0000256" key="10">
    <source>
        <dbReference type="ARBA" id="ARBA00022741"/>
    </source>
</evidence>
<dbReference type="AlphaFoldDB" id="D1NRS1"/>
<evidence type="ECO:0000256" key="11">
    <source>
        <dbReference type="ARBA" id="ARBA00022777"/>
    </source>
</evidence>